<feature type="binding site" evidence="8">
    <location>
        <position position="62"/>
    </location>
    <ligand>
        <name>Zn(2+)</name>
        <dbReference type="ChEBI" id="CHEBI:29105"/>
        <label>1</label>
        <note>catalytic</note>
    </ligand>
</feature>
<comment type="catalytic activity">
    <reaction evidence="8">
        <text>Endonucleolytic cleavage of RNA, removing extra 3' nucleotides from tRNA precursor, generating 3' termini of tRNAs. A 3'-hydroxy group is left at the tRNA terminus and a 5'-phosphoryl group is left at the trailer molecule.</text>
        <dbReference type="EC" id="3.1.26.11"/>
    </reaction>
</comment>
<feature type="binding site" evidence="8">
    <location>
        <position position="64"/>
    </location>
    <ligand>
        <name>Zn(2+)</name>
        <dbReference type="ChEBI" id="CHEBI:29105"/>
        <label>2</label>
        <note>catalytic</note>
    </ligand>
</feature>
<dbReference type="InterPro" id="IPR013471">
    <property type="entry name" value="RNase_Z/BN"/>
</dbReference>
<evidence type="ECO:0000256" key="3">
    <source>
        <dbReference type="ARBA" id="ARBA00022722"/>
    </source>
</evidence>
<keyword evidence="2 8" id="KW-0819">tRNA processing</keyword>
<comment type="caution">
    <text evidence="9">The sequence shown here is derived from an EMBL/GenBank/DDBJ whole genome shotgun (WGS) entry which is preliminary data.</text>
</comment>
<dbReference type="HAMAP" id="MF_01818">
    <property type="entry name" value="RNase_Z_BN"/>
    <property type="match status" value="1"/>
</dbReference>
<accession>A0ABP8NAK1</accession>
<comment type="similarity">
    <text evidence="8">Belongs to the RNase Z family.</text>
</comment>
<feature type="binding site" evidence="8">
    <location>
        <position position="267"/>
    </location>
    <ligand>
        <name>Zn(2+)</name>
        <dbReference type="ChEBI" id="CHEBI:29105"/>
        <label>2</label>
        <note>catalytic</note>
    </ligand>
</feature>
<dbReference type="NCBIfam" id="NF000801">
    <property type="entry name" value="PRK00055.1-3"/>
    <property type="match status" value="1"/>
</dbReference>
<protein>
    <recommendedName>
        <fullName evidence="8">Ribonuclease Z</fullName>
        <shortName evidence="8">RNase Z</shortName>
        <ecNumber evidence="8">3.1.26.11</ecNumber>
    </recommendedName>
    <alternativeName>
        <fullName evidence="8">tRNA 3 endonuclease</fullName>
    </alternativeName>
    <alternativeName>
        <fullName evidence="8">tRNase Z</fullName>
    </alternativeName>
</protein>
<comment type="subunit">
    <text evidence="1 8">Homodimer.</text>
</comment>
<dbReference type="Proteomes" id="UP001500067">
    <property type="component" value="Unassembled WGS sequence"/>
</dbReference>
<keyword evidence="6 8" id="KW-0378">Hydrolase</keyword>
<dbReference type="PANTHER" id="PTHR46018:SF2">
    <property type="entry name" value="ZINC PHOSPHODIESTERASE ELAC PROTEIN 1"/>
    <property type="match status" value="1"/>
</dbReference>
<keyword evidence="7 8" id="KW-0862">Zinc</keyword>
<keyword evidence="4 8" id="KW-0479">Metal-binding</keyword>
<proteinExistence type="inferred from homology"/>
<keyword evidence="5 8" id="KW-0255">Endonuclease</keyword>
<organism evidence="9 10">
    <name type="scientific">Nemorincola caseinilytica</name>
    <dbReference type="NCBI Taxonomy" id="2054315"/>
    <lineage>
        <taxon>Bacteria</taxon>
        <taxon>Pseudomonadati</taxon>
        <taxon>Bacteroidota</taxon>
        <taxon>Chitinophagia</taxon>
        <taxon>Chitinophagales</taxon>
        <taxon>Chitinophagaceae</taxon>
        <taxon>Nemorincola</taxon>
    </lineage>
</organism>
<evidence type="ECO:0000313" key="9">
    <source>
        <dbReference type="EMBL" id="GAA4464127.1"/>
    </source>
</evidence>
<feature type="binding site" evidence="8">
    <location>
        <position position="209"/>
    </location>
    <ligand>
        <name>Zn(2+)</name>
        <dbReference type="ChEBI" id="CHEBI:29105"/>
        <label>2</label>
        <note>catalytic</note>
    </ligand>
</feature>
<dbReference type="SUPFAM" id="SSF56281">
    <property type="entry name" value="Metallo-hydrolase/oxidoreductase"/>
    <property type="match status" value="1"/>
</dbReference>
<dbReference type="InterPro" id="IPR036866">
    <property type="entry name" value="RibonucZ/Hydroxyglut_hydro"/>
</dbReference>
<dbReference type="CDD" id="cd07717">
    <property type="entry name" value="RNaseZ_ZiPD-like_MBL-fold"/>
    <property type="match status" value="1"/>
</dbReference>
<dbReference type="Pfam" id="PF23023">
    <property type="entry name" value="Anti-Pycsar_Apyc1"/>
    <property type="match status" value="1"/>
</dbReference>
<dbReference type="EC" id="3.1.26.11" evidence="8"/>
<keyword evidence="10" id="KW-1185">Reference proteome</keyword>
<reference evidence="10" key="1">
    <citation type="journal article" date="2019" name="Int. J. Syst. Evol. Microbiol.">
        <title>The Global Catalogue of Microorganisms (GCM) 10K type strain sequencing project: providing services to taxonomists for standard genome sequencing and annotation.</title>
        <authorList>
            <consortium name="The Broad Institute Genomics Platform"/>
            <consortium name="The Broad Institute Genome Sequencing Center for Infectious Disease"/>
            <person name="Wu L."/>
            <person name="Ma J."/>
        </authorList>
    </citation>
    <scope>NUCLEOTIDE SEQUENCE [LARGE SCALE GENOMIC DNA]</scope>
    <source>
        <strain evidence="10">JCM 32105</strain>
    </source>
</reference>
<feature type="binding site" evidence="8">
    <location>
        <position position="60"/>
    </location>
    <ligand>
        <name>Zn(2+)</name>
        <dbReference type="ChEBI" id="CHEBI:29105"/>
        <label>1</label>
        <note>catalytic</note>
    </ligand>
</feature>
<gene>
    <name evidence="8" type="primary">rnz</name>
    <name evidence="9" type="ORF">GCM10023093_13810</name>
</gene>
<comment type="cofactor">
    <cofactor evidence="8">
        <name>Zn(2+)</name>
        <dbReference type="ChEBI" id="CHEBI:29105"/>
    </cofactor>
    <text evidence="8">Binds 2 Zn(2+) ions.</text>
</comment>
<evidence type="ECO:0000256" key="2">
    <source>
        <dbReference type="ARBA" id="ARBA00022694"/>
    </source>
</evidence>
<feature type="binding site" evidence="8">
    <location>
        <position position="65"/>
    </location>
    <ligand>
        <name>Zn(2+)</name>
        <dbReference type="ChEBI" id="CHEBI:29105"/>
        <label>2</label>
        <note>catalytic</note>
    </ligand>
</feature>
<feature type="binding site" evidence="8">
    <location>
        <position position="139"/>
    </location>
    <ligand>
        <name>Zn(2+)</name>
        <dbReference type="ChEBI" id="CHEBI:29105"/>
        <label>1</label>
        <note>catalytic</note>
    </ligand>
</feature>
<evidence type="ECO:0000256" key="1">
    <source>
        <dbReference type="ARBA" id="ARBA00011738"/>
    </source>
</evidence>
<evidence type="ECO:0000256" key="6">
    <source>
        <dbReference type="ARBA" id="ARBA00022801"/>
    </source>
</evidence>
<dbReference type="PANTHER" id="PTHR46018">
    <property type="entry name" value="ZINC PHOSPHODIESTERASE ELAC PROTEIN 1"/>
    <property type="match status" value="1"/>
</dbReference>
<dbReference type="RefSeq" id="WP_345080607.1">
    <property type="nucleotide sequence ID" value="NZ_BAABFA010000009.1"/>
</dbReference>
<evidence type="ECO:0000313" key="10">
    <source>
        <dbReference type="Proteomes" id="UP001500067"/>
    </source>
</evidence>
<keyword evidence="3 8" id="KW-0540">Nuclease</keyword>
<feature type="binding site" evidence="8">
    <location>
        <position position="209"/>
    </location>
    <ligand>
        <name>Zn(2+)</name>
        <dbReference type="ChEBI" id="CHEBI:29105"/>
        <label>1</label>
        <note>catalytic</note>
    </ligand>
</feature>
<evidence type="ECO:0000256" key="5">
    <source>
        <dbReference type="ARBA" id="ARBA00022759"/>
    </source>
</evidence>
<dbReference type="Gene3D" id="3.60.15.10">
    <property type="entry name" value="Ribonuclease Z/Hydroxyacylglutathione hydrolase-like"/>
    <property type="match status" value="1"/>
</dbReference>
<evidence type="ECO:0000256" key="7">
    <source>
        <dbReference type="ARBA" id="ARBA00022833"/>
    </source>
</evidence>
<evidence type="ECO:0000256" key="4">
    <source>
        <dbReference type="ARBA" id="ARBA00022723"/>
    </source>
</evidence>
<sequence>MRVTILGNNSALPAFGRHPSAQTVTVFGEVLLLDCGEGTQLQMQRYGVKWKNVHHIFISHLHGDHYFGLPGLINSMSLLGRIAPLHLYAPAGLRPIIDAILAVADTRLCYELHFHPLPAGTEVIADTDVFSVTCFPLQHGIECHGFLVTTKTRGRRILPDRCKEYGIAPEYFEALKRGEDHTMPDGTVVKNAWVTADGPAPKKYAYCSDTVYTESFLPLIQGADGIYHEATYLHQDAARAAMRHHSTAIQAATLAQKANARTLLLGHFSSKYKELEPFREEAATIFPNVVIGMEGMAYDL</sequence>
<feature type="active site" description="Proton acceptor" evidence="8">
    <location>
        <position position="64"/>
    </location>
</feature>
<name>A0ABP8NAK1_9BACT</name>
<comment type="function">
    <text evidence="8">Zinc phosphodiesterase, which displays some tRNA 3'-processing endonuclease activity. Probably involved in tRNA maturation, by removing a 3'-trailer from precursor tRNA.</text>
</comment>
<evidence type="ECO:0000256" key="8">
    <source>
        <dbReference type="HAMAP-Rule" id="MF_01818"/>
    </source>
</evidence>
<dbReference type="EMBL" id="BAABFA010000009">
    <property type="protein sequence ID" value="GAA4464127.1"/>
    <property type="molecule type" value="Genomic_DNA"/>
</dbReference>